<keyword evidence="2" id="KW-1185">Reference proteome</keyword>
<dbReference type="Gene3D" id="3.30.420.10">
    <property type="entry name" value="Ribonuclease H-like superfamily/Ribonuclease H"/>
    <property type="match status" value="1"/>
</dbReference>
<dbReference type="AlphaFoldDB" id="A0A7R8X4M3"/>
<dbReference type="Gene3D" id="1.10.10.60">
    <property type="entry name" value="Homeodomain-like"/>
    <property type="match status" value="1"/>
</dbReference>
<evidence type="ECO:0000313" key="1">
    <source>
        <dbReference type="EMBL" id="CAD7240760.1"/>
    </source>
</evidence>
<dbReference type="EMBL" id="CAJPEV010000060">
    <property type="protein sequence ID" value="CAG0879817.1"/>
    <property type="molecule type" value="Genomic_DNA"/>
</dbReference>
<name>A0A7R8X4M3_9CRUS</name>
<proteinExistence type="predicted"/>
<sequence length="287" mass="33043">MASKEDTFRSRVYKFYSDNIEKGKLHTVRHFQAEGVPKWTVYRILTRFHNNLPASRQPGSGGSNKKMTPRKLAALRRAMDNRDGISQRQAAKKFGCHQSTIQRSLEKLNIKARKKQRIPQRSAAQISNAKKLSGRLFRKFGKVAWIIDDESYFTLSHSTISGNQTFYTSDINATPPSVKFSPKTKFEKKVLVWIAIGPNGMSEPLIKESKFAINGQVYLEDCIKSRLLPYIRTNYDDNYVFWPDKASSHYSKVVIEHLDREGVNYVAKEDNPANLPEARSIEDFWEF</sequence>
<evidence type="ECO:0000313" key="2">
    <source>
        <dbReference type="Proteomes" id="UP000677054"/>
    </source>
</evidence>
<protein>
    <submittedName>
        <fullName evidence="1">Uncharacterized protein</fullName>
    </submittedName>
</protein>
<organism evidence="1">
    <name type="scientific">Darwinula stevensoni</name>
    <dbReference type="NCBI Taxonomy" id="69355"/>
    <lineage>
        <taxon>Eukaryota</taxon>
        <taxon>Metazoa</taxon>
        <taxon>Ecdysozoa</taxon>
        <taxon>Arthropoda</taxon>
        <taxon>Crustacea</taxon>
        <taxon>Oligostraca</taxon>
        <taxon>Ostracoda</taxon>
        <taxon>Podocopa</taxon>
        <taxon>Podocopida</taxon>
        <taxon>Darwinulocopina</taxon>
        <taxon>Darwinuloidea</taxon>
        <taxon>Darwinulidae</taxon>
        <taxon>Darwinula</taxon>
    </lineage>
</organism>
<dbReference type="OrthoDB" id="10025891at2759"/>
<accession>A0A7R8X4M3</accession>
<dbReference type="InterPro" id="IPR036397">
    <property type="entry name" value="RNaseH_sf"/>
</dbReference>
<gene>
    <name evidence="1" type="ORF">DSTB1V02_LOCUS767</name>
</gene>
<reference evidence="1" key="1">
    <citation type="submission" date="2020-11" db="EMBL/GenBank/DDBJ databases">
        <authorList>
            <person name="Tran Van P."/>
        </authorList>
    </citation>
    <scope>NUCLEOTIDE SEQUENCE</scope>
</reference>
<dbReference type="Proteomes" id="UP000677054">
    <property type="component" value="Unassembled WGS sequence"/>
</dbReference>
<dbReference type="EMBL" id="LR899577">
    <property type="protein sequence ID" value="CAD7240760.1"/>
    <property type="molecule type" value="Genomic_DNA"/>
</dbReference>
<dbReference type="GO" id="GO:0003676">
    <property type="term" value="F:nucleic acid binding"/>
    <property type="evidence" value="ECO:0007669"/>
    <property type="project" value="InterPro"/>
</dbReference>